<dbReference type="GO" id="GO:0008270">
    <property type="term" value="F:zinc ion binding"/>
    <property type="evidence" value="ECO:0007669"/>
    <property type="project" value="InterPro"/>
</dbReference>
<keyword evidence="1" id="KW-0539">Nucleus</keyword>
<feature type="domain" description="Zn(2)-C6 fungal-type" evidence="3">
    <location>
        <begin position="29"/>
        <end position="56"/>
    </location>
</feature>
<feature type="compositionally biased region" description="Low complexity" evidence="2">
    <location>
        <begin position="109"/>
        <end position="124"/>
    </location>
</feature>
<evidence type="ECO:0000256" key="2">
    <source>
        <dbReference type="SAM" id="MobiDB-lite"/>
    </source>
</evidence>
<dbReference type="eggNOG" id="ENOG502RM2M">
    <property type="taxonomic scope" value="Eukaryota"/>
</dbReference>
<evidence type="ECO:0000313" key="5">
    <source>
        <dbReference type="Proteomes" id="UP000011761"/>
    </source>
</evidence>
<dbReference type="Proteomes" id="UP000011761">
    <property type="component" value="Unassembled WGS sequence"/>
</dbReference>
<feature type="region of interest" description="Disordered" evidence="2">
    <location>
        <begin position="153"/>
        <end position="173"/>
    </location>
</feature>
<gene>
    <name evidence="4" type="ORF">BAUCODRAFT_553628</name>
</gene>
<dbReference type="PROSITE" id="PS00463">
    <property type="entry name" value="ZN2_CY6_FUNGAL_1"/>
    <property type="match status" value="1"/>
</dbReference>
<dbReference type="InterPro" id="IPR001138">
    <property type="entry name" value="Zn2Cys6_DnaBD"/>
</dbReference>
<dbReference type="OrthoDB" id="10261408at2759"/>
<dbReference type="HOGENOM" id="CLU_703959_0_0_1"/>
<feature type="compositionally biased region" description="Basic and acidic residues" evidence="2">
    <location>
        <begin position="88"/>
        <end position="100"/>
    </location>
</feature>
<proteinExistence type="predicted"/>
<feature type="region of interest" description="Disordered" evidence="2">
    <location>
        <begin position="318"/>
        <end position="392"/>
    </location>
</feature>
<dbReference type="RefSeq" id="XP_007678393.1">
    <property type="nucleotide sequence ID" value="XM_007680203.1"/>
</dbReference>
<dbReference type="Pfam" id="PF00172">
    <property type="entry name" value="Zn_clus"/>
    <property type="match status" value="1"/>
</dbReference>
<name>M2N6D2_BAUPA</name>
<evidence type="ECO:0000259" key="3">
    <source>
        <dbReference type="PROSITE" id="PS50048"/>
    </source>
</evidence>
<reference evidence="4 5" key="1">
    <citation type="journal article" date="2012" name="PLoS Pathog.">
        <title>Diverse lifestyles and strategies of plant pathogenesis encoded in the genomes of eighteen Dothideomycetes fungi.</title>
        <authorList>
            <person name="Ohm R.A."/>
            <person name="Feau N."/>
            <person name="Henrissat B."/>
            <person name="Schoch C.L."/>
            <person name="Horwitz B.A."/>
            <person name="Barry K.W."/>
            <person name="Condon B.J."/>
            <person name="Copeland A.C."/>
            <person name="Dhillon B."/>
            <person name="Glaser F."/>
            <person name="Hesse C.N."/>
            <person name="Kosti I."/>
            <person name="LaButti K."/>
            <person name="Lindquist E.A."/>
            <person name="Lucas S."/>
            <person name="Salamov A.A."/>
            <person name="Bradshaw R.E."/>
            <person name="Ciuffetti L."/>
            <person name="Hamelin R.C."/>
            <person name="Kema G.H.J."/>
            <person name="Lawrence C."/>
            <person name="Scott J.A."/>
            <person name="Spatafora J.W."/>
            <person name="Turgeon B.G."/>
            <person name="de Wit P.J.G.M."/>
            <person name="Zhong S."/>
            <person name="Goodwin S.B."/>
            <person name="Grigoriev I.V."/>
        </authorList>
    </citation>
    <scope>NUCLEOTIDE SEQUENCE [LARGE SCALE GENOMIC DNA]</scope>
    <source>
        <strain evidence="4 5">UAMH 10762</strain>
    </source>
</reference>
<sequence length="392" mass="42728">MEQNEHERTYQFISDPSHKENVSGRVTAACLNCRKKKIKCSGLVNCVQCQEKGLVCEGPPSRKRPKREHHGSSSSHDLTQEGNPTSSRPRELPALVEHDSGYSTIQPDGQSSTPGASPSTTGNPGPLPTTIETSGSMTVPSAYVSQFLHSSSLQSPSSYNEQPSTLTGQWDSSTTYTPGASSFGTASIASGLSELPDYTTLEAGRIPLQNYDTSTYGFWPSNDDLNRRPSSFLVQTAEALESQAQRLRGIVQDRQNEELDTTLSHFPLRDLPLHDASYPQGFEQPFRDDGSLRSDQTPDIRIYGVWPGQRIQAQLNHPMMQNQSRTSQSAGHSAASSWPPQPSLSTNQDVKPGDLNIPNPALRYNAANEQSRGPHAGSSAASRHRRPSGSQQ</sequence>
<feature type="compositionally biased region" description="Polar residues" evidence="2">
    <location>
        <begin position="159"/>
        <end position="173"/>
    </location>
</feature>
<evidence type="ECO:0000256" key="1">
    <source>
        <dbReference type="ARBA" id="ARBA00023242"/>
    </source>
</evidence>
<dbReference type="Gene3D" id="4.10.240.10">
    <property type="entry name" value="Zn(2)-C6 fungal-type DNA-binding domain"/>
    <property type="match status" value="1"/>
</dbReference>
<dbReference type="InterPro" id="IPR036864">
    <property type="entry name" value="Zn2-C6_fun-type_DNA-bd_sf"/>
</dbReference>
<dbReference type="EMBL" id="KB445558">
    <property type="protein sequence ID" value="EMC94599.1"/>
    <property type="molecule type" value="Genomic_DNA"/>
</dbReference>
<dbReference type="KEGG" id="bcom:BAUCODRAFT_553628"/>
<accession>M2N6D2</accession>
<dbReference type="GO" id="GO:0000981">
    <property type="term" value="F:DNA-binding transcription factor activity, RNA polymerase II-specific"/>
    <property type="evidence" value="ECO:0007669"/>
    <property type="project" value="InterPro"/>
</dbReference>
<feature type="region of interest" description="Disordered" evidence="2">
    <location>
        <begin position="57"/>
        <end position="135"/>
    </location>
</feature>
<dbReference type="SMART" id="SM00066">
    <property type="entry name" value="GAL4"/>
    <property type="match status" value="1"/>
</dbReference>
<dbReference type="SUPFAM" id="SSF57701">
    <property type="entry name" value="Zn2/Cys6 DNA-binding domain"/>
    <property type="match status" value="1"/>
</dbReference>
<feature type="region of interest" description="Disordered" evidence="2">
    <location>
        <begin position="1"/>
        <end position="21"/>
    </location>
</feature>
<feature type="compositionally biased region" description="Polar residues" evidence="2">
    <location>
        <begin position="318"/>
        <end position="349"/>
    </location>
</feature>
<dbReference type="AlphaFoldDB" id="M2N6D2"/>
<dbReference type="PROSITE" id="PS50048">
    <property type="entry name" value="ZN2_CY6_FUNGAL_2"/>
    <property type="match status" value="1"/>
</dbReference>
<keyword evidence="5" id="KW-1185">Reference proteome</keyword>
<evidence type="ECO:0000313" key="4">
    <source>
        <dbReference type="EMBL" id="EMC94599.1"/>
    </source>
</evidence>
<organism evidence="4 5">
    <name type="scientific">Baudoinia panamericana (strain UAMH 10762)</name>
    <name type="common">Angels' share fungus</name>
    <name type="synonym">Baudoinia compniacensis (strain UAMH 10762)</name>
    <dbReference type="NCBI Taxonomy" id="717646"/>
    <lineage>
        <taxon>Eukaryota</taxon>
        <taxon>Fungi</taxon>
        <taxon>Dikarya</taxon>
        <taxon>Ascomycota</taxon>
        <taxon>Pezizomycotina</taxon>
        <taxon>Dothideomycetes</taxon>
        <taxon>Dothideomycetidae</taxon>
        <taxon>Mycosphaerellales</taxon>
        <taxon>Teratosphaeriaceae</taxon>
        <taxon>Baudoinia</taxon>
    </lineage>
</organism>
<dbReference type="CDD" id="cd00067">
    <property type="entry name" value="GAL4"/>
    <property type="match status" value="1"/>
</dbReference>
<feature type="region of interest" description="Disordered" evidence="2">
    <location>
        <begin position="274"/>
        <end position="295"/>
    </location>
</feature>
<dbReference type="GeneID" id="19115438"/>
<protein>
    <recommendedName>
        <fullName evidence="3">Zn(2)-C6 fungal-type domain-containing protein</fullName>
    </recommendedName>
</protein>
<feature type="compositionally biased region" description="Basic and acidic residues" evidence="2">
    <location>
        <begin position="285"/>
        <end position="295"/>
    </location>
</feature>
<feature type="compositionally biased region" description="Basic residues" evidence="2">
    <location>
        <begin position="382"/>
        <end position="392"/>
    </location>
</feature>
<feature type="compositionally biased region" description="Polar residues" evidence="2">
    <location>
        <begin position="72"/>
        <end position="87"/>
    </location>
</feature>